<dbReference type="STRING" id="1715691.TA5113_01228"/>
<evidence type="ECO:0000259" key="3">
    <source>
        <dbReference type="PROSITE" id="PS51186"/>
    </source>
</evidence>
<dbReference type="AlphaFoldDB" id="A0A0P1ISL1"/>
<keyword evidence="1 4" id="KW-0808">Transferase</keyword>
<proteinExistence type="predicted"/>
<evidence type="ECO:0000256" key="2">
    <source>
        <dbReference type="ARBA" id="ARBA00023315"/>
    </source>
</evidence>
<protein>
    <submittedName>
        <fullName evidence="4">Ribosomal-protein-alanine acetyltransferase</fullName>
    </submittedName>
</protein>
<evidence type="ECO:0000313" key="4">
    <source>
        <dbReference type="EMBL" id="CUK26585.1"/>
    </source>
</evidence>
<dbReference type="Gene3D" id="3.40.630.30">
    <property type="match status" value="1"/>
</dbReference>
<keyword evidence="2" id="KW-0012">Acyltransferase</keyword>
<dbReference type="EMBL" id="CYUE01000020">
    <property type="protein sequence ID" value="CUK26585.1"/>
    <property type="molecule type" value="Genomic_DNA"/>
</dbReference>
<organism evidence="4 5">
    <name type="scientific">Cognatishimia activa</name>
    <dbReference type="NCBI Taxonomy" id="1715691"/>
    <lineage>
        <taxon>Bacteria</taxon>
        <taxon>Pseudomonadati</taxon>
        <taxon>Pseudomonadota</taxon>
        <taxon>Alphaproteobacteria</taxon>
        <taxon>Rhodobacterales</taxon>
        <taxon>Paracoccaceae</taxon>
        <taxon>Cognatishimia</taxon>
    </lineage>
</organism>
<feature type="domain" description="N-acetyltransferase" evidence="3">
    <location>
        <begin position="1"/>
        <end position="133"/>
    </location>
</feature>
<dbReference type="PANTHER" id="PTHR43420">
    <property type="entry name" value="ACETYLTRANSFERASE"/>
    <property type="match status" value="1"/>
</dbReference>
<dbReference type="OrthoDB" id="273614at2"/>
<accession>A0A0P1ISL1</accession>
<sequence>MNLTIKRISDAETLPLRHKVLWPNHPIEQSKVEGDETASHFGGFLDGGLVCVASLFEDDGIRLRKFATDPDYQGQGFGSEMLAYLLERAKETDATFFWFDARESALPFYERNGFKPEGPRFFKNAVPYRRVRRSLAD</sequence>
<evidence type="ECO:0000313" key="5">
    <source>
        <dbReference type="Proteomes" id="UP000051184"/>
    </source>
</evidence>
<dbReference type="RefSeq" id="WP_058315804.1">
    <property type="nucleotide sequence ID" value="NZ_CYTO01000009.1"/>
</dbReference>
<dbReference type="Proteomes" id="UP000051184">
    <property type="component" value="Unassembled WGS sequence"/>
</dbReference>
<dbReference type="CDD" id="cd04301">
    <property type="entry name" value="NAT_SF"/>
    <property type="match status" value="1"/>
</dbReference>
<dbReference type="PROSITE" id="PS51186">
    <property type="entry name" value="GNAT"/>
    <property type="match status" value="1"/>
</dbReference>
<evidence type="ECO:0000256" key="1">
    <source>
        <dbReference type="ARBA" id="ARBA00022679"/>
    </source>
</evidence>
<reference evidence="5" key="1">
    <citation type="submission" date="2015-09" db="EMBL/GenBank/DDBJ databases">
        <authorList>
            <person name="Rodrigo-Torres Lidia"/>
            <person name="Arahal R.David."/>
        </authorList>
    </citation>
    <scope>NUCLEOTIDE SEQUENCE [LARGE SCALE GENOMIC DNA]</scope>
    <source>
        <strain evidence="5">CECT 5114</strain>
    </source>
</reference>
<keyword evidence="5" id="KW-1185">Reference proteome</keyword>
<dbReference type="SUPFAM" id="SSF55729">
    <property type="entry name" value="Acyl-CoA N-acyltransferases (Nat)"/>
    <property type="match status" value="1"/>
</dbReference>
<dbReference type="GO" id="GO:0016747">
    <property type="term" value="F:acyltransferase activity, transferring groups other than amino-acyl groups"/>
    <property type="evidence" value="ECO:0007669"/>
    <property type="project" value="InterPro"/>
</dbReference>
<gene>
    <name evidence="4" type="ORF">TA5114_02400</name>
</gene>
<name>A0A0P1ISL1_9RHOB</name>
<dbReference type="InterPro" id="IPR000182">
    <property type="entry name" value="GNAT_dom"/>
</dbReference>
<dbReference type="InterPro" id="IPR016181">
    <property type="entry name" value="Acyl_CoA_acyltransferase"/>
</dbReference>
<dbReference type="Pfam" id="PF13673">
    <property type="entry name" value="Acetyltransf_10"/>
    <property type="match status" value="1"/>
</dbReference>
<dbReference type="InterPro" id="IPR050680">
    <property type="entry name" value="YpeA/RimI_acetyltransf"/>
</dbReference>